<keyword evidence="10" id="KW-0407">Ion channel</keyword>
<evidence type="ECO:0000256" key="6">
    <source>
        <dbReference type="ARBA" id="ARBA00022729"/>
    </source>
</evidence>
<evidence type="ECO:0000256" key="5">
    <source>
        <dbReference type="ARBA" id="ARBA00022692"/>
    </source>
</evidence>
<keyword evidence="4" id="KW-1003">Cell membrane</keyword>
<evidence type="ECO:0000313" key="14">
    <source>
        <dbReference type="Proteomes" id="UP000321121"/>
    </source>
</evidence>
<reference evidence="13 14" key="1">
    <citation type="submission" date="2019-07" db="EMBL/GenBank/DDBJ databases">
        <title>Whole genome shotgun sequence of Halomonas halophila NBRC 102604.</title>
        <authorList>
            <person name="Hosoyama A."/>
            <person name="Uohara A."/>
            <person name="Ohji S."/>
            <person name="Ichikawa N."/>
        </authorList>
    </citation>
    <scope>NUCLEOTIDE SEQUENCE [LARGE SCALE GENOMIC DNA]</scope>
    <source>
        <strain evidence="13 14">NBRC 102604</strain>
    </source>
</reference>
<keyword evidence="3" id="KW-0813">Transport</keyword>
<evidence type="ECO:0000256" key="1">
    <source>
        <dbReference type="ARBA" id="ARBA00004141"/>
    </source>
</evidence>
<dbReference type="InterPro" id="IPR038050">
    <property type="entry name" value="Neuro_actylchol_rec"/>
</dbReference>
<organism evidence="13 14">
    <name type="scientific">Halomonas halophila</name>
    <dbReference type="NCBI Taxonomy" id="29573"/>
    <lineage>
        <taxon>Bacteria</taxon>
        <taxon>Pseudomonadati</taxon>
        <taxon>Pseudomonadota</taxon>
        <taxon>Gammaproteobacteria</taxon>
        <taxon>Oceanospirillales</taxon>
        <taxon>Halomonadaceae</taxon>
        <taxon>Halomonas</taxon>
    </lineage>
</organism>
<proteinExistence type="predicted"/>
<evidence type="ECO:0000259" key="12">
    <source>
        <dbReference type="Pfam" id="PF02931"/>
    </source>
</evidence>
<dbReference type="InterPro" id="IPR036719">
    <property type="entry name" value="Neuro-gated_channel_TM_sf"/>
</dbReference>
<dbReference type="InterPro" id="IPR006201">
    <property type="entry name" value="Neur_channel"/>
</dbReference>
<keyword evidence="7 11" id="KW-1133">Transmembrane helix</keyword>
<feature type="transmembrane region" description="Helical" evidence="11">
    <location>
        <begin position="275"/>
        <end position="299"/>
    </location>
</feature>
<protein>
    <recommendedName>
        <fullName evidence="12">Neurotransmitter-gated ion-channel ligand-binding domain-containing protein</fullName>
    </recommendedName>
</protein>
<keyword evidence="8" id="KW-0406">Ion transport</keyword>
<evidence type="ECO:0000313" key="13">
    <source>
        <dbReference type="EMBL" id="GEK73584.1"/>
    </source>
</evidence>
<dbReference type="Gene3D" id="1.20.58.390">
    <property type="entry name" value="Neurotransmitter-gated ion-channel transmembrane domain"/>
    <property type="match status" value="1"/>
</dbReference>
<keyword evidence="14" id="KW-1185">Reference proteome</keyword>
<evidence type="ECO:0000256" key="2">
    <source>
        <dbReference type="ARBA" id="ARBA00004236"/>
    </source>
</evidence>
<dbReference type="InterPro" id="IPR006202">
    <property type="entry name" value="Neur_chan_lig-bd"/>
</dbReference>
<dbReference type="PRINTS" id="PR00253">
    <property type="entry name" value="GABAARECEPTR"/>
</dbReference>
<keyword evidence="5 11" id="KW-0812">Transmembrane</keyword>
<dbReference type="PANTHER" id="PTHR18945">
    <property type="entry name" value="NEUROTRANSMITTER GATED ION CHANNEL"/>
    <property type="match status" value="1"/>
</dbReference>
<accession>A0ABQ0U4X1</accession>
<evidence type="ECO:0000256" key="10">
    <source>
        <dbReference type="ARBA" id="ARBA00023303"/>
    </source>
</evidence>
<evidence type="ECO:0000256" key="7">
    <source>
        <dbReference type="ARBA" id="ARBA00022989"/>
    </source>
</evidence>
<evidence type="ECO:0000256" key="4">
    <source>
        <dbReference type="ARBA" id="ARBA00022475"/>
    </source>
</evidence>
<gene>
    <name evidence="13" type="ORF">HHA04nite_21280</name>
</gene>
<dbReference type="InterPro" id="IPR036734">
    <property type="entry name" value="Neur_chan_lig-bd_sf"/>
</dbReference>
<dbReference type="SUPFAM" id="SSF90112">
    <property type="entry name" value="Neurotransmitter-gated ion-channel transmembrane pore"/>
    <property type="match status" value="1"/>
</dbReference>
<dbReference type="EMBL" id="BJUS01000024">
    <property type="protein sequence ID" value="GEK73584.1"/>
    <property type="molecule type" value="Genomic_DNA"/>
</dbReference>
<keyword evidence="9 11" id="KW-0472">Membrane</keyword>
<dbReference type="Pfam" id="PF02931">
    <property type="entry name" value="Neur_chan_LBD"/>
    <property type="match status" value="1"/>
</dbReference>
<evidence type="ECO:0000256" key="11">
    <source>
        <dbReference type="SAM" id="Phobius"/>
    </source>
</evidence>
<comment type="caution">
    <text evidence="13">The sequence shown here is derived from an EMBL/GenBank/DDBJ whole genome shotgun (WGS) entry which is preliminary data.</text>
</comment>
<sequence length="329" mass="36897">MVGCAVARAAEPPGLCVLPELATDERPLPDGPPTTVEVGWGIVDVLDIDDVNQRLEGDFLLTLAWVDPRLEEQEGCRFQRSRVWVPRVTLFNSFSLTARRANLLDQVVVETEGRVVYQQRYGGSISTYHPLRDFPFDRQAFLFRVGSVESGPDQLMLAPMSERTFLARRLNIEGWRITGLETAVATEAVPALNAERSIFTATLEAERVSSYYVFKIVLPMGFIVMMSWAIFWVPPQRYEFQIGLGATSMLTLIAFQFSMSGYLPRLGYFTIADRLVVWATIMVFLAILNAIVTGVLVGADREATAVRVDRLSRWLFPLLLLLGWGSVLL</sequence>
<dbReference type="Proteomes" id="UP000321121">
    <property type="component" value="Unassembled WGS sequence"/>
</dbReference>
<dbReference type="Gene3D" id="2.70.170.10">
    <property type="entry name" value="Neurotransmitter-gated ion-channel ligand-binding domain"/>
    <property type="match status" value="1"/>
</dbReference>
<comment type="subcellular location">
    <subcellularLocation>
        <location evidence="2">Cell membrane</location>
    </subcellularLocation>
    <subcellularLocation>
        <location evidence="1">Membrane</location>
        <topology evidence="1">Multi-pass membrane protein</topology>
    </subcellularLocation>
</comment>
<feature type="transmembrane region" description="Helical" evidence="11">
    <location>
        <begin position="212"/>
        <end position="233"/>
    </location>
</feature>
<feature type="transmembrane region" description="Helical" evidence="11">
    <location>
        <begin position="240"/>
        <end position="263"/>
    </location>
</feature>
<keyword evidence="6" id="KW-0732">Signal</keyword>
<evidence type="ECO:0000256" key="3">
    <source>
        <dbReference type="ARBA" id="ARBA00022448"/>
    </source>
</evidence>
<dbReference type="InterPro" id="IPR006028">
    <property type="entry name" value="GABAA/Glycine_rcpt"/>
</dbReference>
<evidence type="ECO:0000256" key="9">
    <source>
        <dbReference type="ARBA" id="ARBA00023136"/>
    </source>
</evidence>
<dbReference type="CDD" id="cd19050">
    <property type="entry name" value="LGIC_TM_bact"/>
    <property type="match status" value="1"/>
</dbReference>
<feature type="domain" description="Neurotransmitter-gated ion-channel ligand-binding" evidence="12">
    <location>
        <begin position="24"/>
        <end position="164"/>
    </location>
</feature>
<feature type="transmembrane region" description="Helical" evidence="11">
    <location>
        <begin position="311"/>
        <end position="328"/>
    </location>
</feature>
<evidence type="ECO:0000256" key="8">
    <source>
        <dbReference type="ARBA" id="ARBA00023065"/>
    </source>
</evidence>
<name>A0ABQ0U4X1_9GAMM</name>
<dbReference type="SUPFAM" id="SSF63712">
    <property type="entry name" value="Nicotinic receptor ligand binding domain-like"/>
    <property type="match status" value="1"/>
</dbReference>